<dbReference type="CDD" id="cd06558">
    <property type="entry name" value="crotonase-like"/>
    <property type="match status" value="1"/>
</dbReference>
<reference evidence="3" key="1">
    <citation type="submission" date="2016-11" db="EMBL/GenBank/DDBJ databases">
        <authorList>
            <person name="Varghese N."/>
            <person name="Submissions S."/>
        </authorList>
    </citation>
    <scope>NUCLEOTIDE SEQUENCE [LARGE SCALE GENOMIC DNA]</scope>
    <source>
        <strain evidence="3">CGMCC 1.10835</strain>
    </source>
</reference>
<keyword evidence="3" id="KW-1185">Reference proteome</keyword>
<dbReference type="PANTHER" id="PTHR11941:SF54">
    <property type="entry name" value="ENOYL-COA HYDRATASE, MITOCHONDRIAL"/>
    <property type="match status" value="1"/>
</dbReference>
<dbReference type="NCBIfam" id="NF004858">
    <property type="entry name" value="PRK06213.1"/>
    <property type="match status" value="1"/>
</dbReference>
<dbReference type="GO" id="GO:0006635">
    <property type="term" value="P:fatty acid beta-oxidation"/>
    <property type="evidence" value="ECO:0007669"/>
    <property type="project" value="TreeGrafter"/>
</dbReference>
<dbReference type="RefSeq" id="WP_072796500.1">
    <property type="nucleotide sequence ID" value="NZ_FRAQ01000001.1"/>
</dbReference>
<evidence type="ECO:0000256" key="1">
    <source>
        <dbReference type="ARBA" id="ARBA00005254"/>
    </source>
</evidence>
<dbReference type="AlphaFoldDB" id="A0A1M6RF00"/>
<dbReference type="Proteomes" id="UP000184497">
    <property type="component" value="Unassembled WGS sequence"/>
</dbReference>
<dbReference type="PANTHER" id="PTHR11941">
    <property type="entry name" value="ENOYL-COA HYDRATASE-RELATED"/>
    <property type="match status" value="1"/>
</dbReference>
<proteinExistence type="inferred from homology"/>
<dbReference type="InterPro" id="IPR029045">
    <property type="entry name" value="ClpP/crotonase-like_dom_sf"/>
</dbReference>
<comment type="similarity">
    <text evidence="1">Belongs to the enoyl-CoA hydratase/isomerase family.</text>
</comment>
<protein>
    <submittedName>
        <fullName evidence="2">Enoyl-CoA hydratase</fullName>
    </submittedName>
</protein>
<dbReference type="Pfam" id="PF00378">
    <property type="entry name" value="ECH_1"/>
    <property type="match status" value="1"/>
</dbReference>
<accession>A0A1M6RF00</accession>
<dbReference type="STRING" id="564117.SAMN05216369_1464"/>
<name>A0A1M6RF00_9GAMM</name>
<dbReference type="InterPro" id="IPR001753">
    <property type="entry name" value="Enoyl-CoA_hydra/iso"/>
</dbReference>
<dbReference type="GO" id="GO:0003824">
    <property type="term" value="F:catalytic activity"/>
    <property type="evidence" value="ECO:0007669"/>
    <property type="project" value="UniProtKB-ARBA"/>
</dbReference>
<organism evidence="2 3">
    <name type="scientific">Marinobacter antarcticus</name>
    <dbReference type="NCBI Taxonomy" id="564117"/>
    <lineage>
        <taxon>Bacteria</taxon>
        <taxon>Pseudomonadati</taxon>
        <taxon>Pseudomonadota</taxon>
        <taxon>Gammaproteobacteria</taxon>
        <taxon>Pseudomonadales</taxon>
        <taxon>Marinobacteraceae</taxon>
        <taxon>Marinobacter</taxon>
    </lineage>
</organism>
<dbReference type="EMBL" id="FRAQ01000001">
    <property type="protein sequence ID" value="SHK30937.1"/>
    <property type="molecule type" value="Genomic_DNA"/>
</dbReference>
<evidence type="ECO:0000313" key="3">
    <source>
        <dbReference type="Proteomes" id="UP000184497"/>
    </source>
</evidence>
<sequence length="232" mass="25068">MTDFVDYALNDGVATIVITNGKANALRHEVFEELNRALDQAEQDKAVVILTGQPGIFSGGYDLKEMQKGMKEAAALVSVGSKFTRRLAAFPFPIIGACSGHAIAKGAFIMLSVDYRVGIEGSFKLGLNEVAIGMTMHNAGIEIARHRLAPAHFYRSVINAEIYNPEGAVSAGFLDEVVAPDQLLSRANELAQGFRKLNMRAHAQTKLKAKAGYLELLDRCIEIDSESLGLTA</sequence>
<dbReference type="OrthoDB" id="8640486at2"/>
<dbReference type="SUPFAM" id="SSF52096">
    <property type="entry name" value="ClpP/crotonase"/>
    <property type="match status" value="1"/>
</dbReference>
<evidence type="ECO:0000313" key="2">
    <source>
        <dbReference type="EMBL" id="SHK30937.1"/>
    </source>
</evidence>
<dbReference type="Gene3D" id="3.90.226.10">
    <property type="entry name" value="2-enoyl-CoA Hydratase, Chain A, domain 1"/>
    <property type="match status" value="1"/>
</dbReference>
<gene>
    <name evidence="2" type="ORF">SAMN05216369_1464</name>
</gene>